<dbReference type="InterPro" id="IPR011495">
    <property type="entry name" value="Sig_transdc_His_kin_sub2_dim/P"/>
</dbReference>
<evidence type="ECO:0000259" key="4">
    <source>
        <dbReference type="PROSITE" id="PS50109"/>
    </source>
</evidence>
<protein>
    <submittedName>
        <fullName evidence="7">PAS sensor protein</fullName>
    </submittedName>
</protein>
<evidence type="ECO:0000259" key="5">
    <source>
        <dbReference type="PROSITE" id="PS50112"/>
    </source>
</evidence>
<dbReference type="PANTHER" id="PTHR47429:SF2">
    <property type="entry name" value="PROTEIN TWIN LOV 1"/>
    <property type="match status" value="1"/>
</dbReference>
<organism evidence="7 8">
    <name type="scientific">Nitratireductor basaltis</name>
    <dbReference type="NCBI Taxonomy" id="472175"/>
    <lineage>
        <taxon>Bacteria</taxon>
        <taxon>Pseudomonadati</taxon>
        <taxon>Pseudomonadota</taxon>
        <taxon>Alphaproteobacteria</taxon>
        <taxon>Hyphomicrobiales</taxon>
        <taxon>Phyllobacteriaceae</taxon>
        <taxon>Nitratireductor</taxon>
    </lineage>
</organism>
<dbReference type="PROSITE" id="PS50109">
    <property type="entry name" value="HIS_KIN"/>
    <property type="match status" value="1"/>
</dbReference>
<dbReference type="Pfam" id="PF07568">
    <property type="entry name" value="HisKA_2"/>
    <property type="match status" value="1"/>
</dbReference>
<dbReference type="eggNOG" id="COG3920">
    <property type="taxonomic scope" value="Bacteria"/>
</dbReference>
<sequence length="344" mass="38034">MNEIVERWVTDESIDHYSLEQLPVSITVADPRQPDMPLVFVNAAFEQTTGYSSDEVIGRNCRFLQGELSDKRSVDAIRAAIEQGRSIEITLLNYRKDGSTFWNDLHLAPLRNARQEIVYFVGIQKPVGDPDEAANSLVAADLKLQEIQHRVKNHLAMVVSLIRMHAHSAPPELGGRFDSLSQRVESLQLLYEQLTEKSSRRHVSDNRIQLDSYLSSIVEATVSLDPDHRIKTAIDVEPVLVSVDLATHLGMLVSEIVTNALQHAFEGRESGLIGLKIAKSADGAVRIAVSDNGTGLPDDVQWPSTKSLGGRIIKSMSAALGARTDIARENGTRFEIMVPLSDHE</sequence>
<dbReference type="STRING" id="472175.EL18_01816"/>
<comment type="caution">
    <text evidence="7">The sequence shown here is derived from an EMBL/GenBank/DDBJ whole genome shotgun (WGS) entry which is preliminary data.</text>
</comment>
<dbReference type="SMART" id="SM00086">
    <property type="entry name" value="PAC"/>
    <property type="match status" value="1"/>
</dbReference>
<dbReference type="OrthoDB" id="9767435at2"/>
<dbReference type="RefSeq" id="WP_051913924.1">
    <property type="nucleotide sequence ID" value="NZ_JMQM01000001.1"/>
</dbReference>
<evidence type="ECO:0000313" key="8">
    <source>
        <dbReference type="Proteomes" id="UP000053675"/>
    </source>
</evidence>
<feature type="domain" description="Histidine kinase" evidence="4">
    <location>
        <begin position="146"/>
        <end position="342"/>
    </location>
</feature>
<evidence type="ECO:0000256" key="2">
    <source>
        <dbReference type="ARBA" id="ARBA00022643"/>
    </source>
</evidence>
<dbReference type="InterPro" id="IPR001610">
    <property type="entry name" value="PAC"/>
</dbReference>
<reference evidence="7 8" key="1">
    <citation type="submission" date="2014-05" db="EMBL/GenBank/DDBJ databases">
        <title>Draft Genome Sequence of Nitratireductor basaltis Strain UMTGB225, A Marine Bacterium Isolated from Green Barrel Tunicate.</title>
        <authorList>
            <person name="Gan H.Y."/>
        </authorList>
    </citation>
    <scope>NUCLEOTIDE SEQUENCE [LARGE SCALE GENOMIC DNA]</scope>
    <source>
        <strain evidence="7 8">UMTGB225</strain>
    </source>
</reference>
<dbReference type="InterPro" id="IPR003594">
    <property type="entry name" value="HATPase_dom"/>
</dbReference>
<dbReference type="AlphaFoldDB" id="A0A084UCU0"/>
<dbReference type="Pfam" id="PF02518">
    <property type="entry name" value="HATPase_c"/>
    <property type="match status" value="1"/>
</dbReference>
<dbReference type="InterPro" id="IPR005467">
    <property type="entry name" value="His_kinase_dom"/>
</dbReference>
<dbReference type="InterPro" id="IPR035965">
    <property type="entry name" value="PAS-like_dom_sf"/>
</dbReference>
<dbReference type="PANTHER" id="PTHR47429">
    <property type="entry name" value="PROTEIN TWIN LOV 1"/>
    <property type="match status" value="1"/>
</dbReference>
<dbReference type="Gene3D" id="3.30.565.10">
    <property type="entry name" value="Histidine kinase-like ATPase, C-terminal domain"/>
    <property type="match status" value="1"/>
</dbReference>
<name>A0A084UCU0_9HYPH</name>
<dbReference type="PROSITE" id="PS50112">
    <property type="entry name" value="PAS"/>
    <property type="match status" value="1"/>
</dbReference>
<evidence type="ECO:0000313" key="7">
    <source>
        <dbReference type="EMBL" id="KFB10776.1"/>
    </source>
</evidence>
<proteinExistence type="predicted"/>
<keyword evidence="1" id="KW-0285">Flavoprotein</keyword>
<dbReference type="CDD" id="cd00130">
    <property type="entry name" value="PAS"/>
    <property type="match status" value="1"/>
</dbReference>
<evidence type="ECO:0000259" key="6">
    <source>
        <dbReference type="PROSITE" id="PS50113"/>
    </source>
</evidence>
<dbReference type="SUPFAM" id="SSF55785">
    <property type="entry name" value="PYP-like sensor domain (PAS domain)"/>
    <property type="match status" value="1"/>
</dbReference>
<gene>
    <name evidence="7" type="ORF">EL18_01816</name>
</gene>
<dbReference type="SMART" id="SM00387">
    <property type="entry name" value="HATPase_c"/>
    <property type="match status" value="1"/>
</dbReference>
<dbReference type="PATRIC" id="fig|472175.3.peg.1825"/>
<dbReference type="InterPro" id="IPR000014">
    <property type="entry name" value="PAS"/>
</dbReference>
<dbReference type="Pfam" id="PF13426">
    <property type="entry name" value="PAS_9"/>
    <property type="match status" value="1"/>
</dbReference>
<keyword evidence="3" id="KW-0157">Chromophore</keyword>
<accession>A0A084UCU0</accession>
<feature type="domain" description="PAS" evidence="5">
    <location>
        <begin position="19"/>
        <end position="60"/>
    </location>
</feature>
<dbReference type="NCBIfam" id="TIGR00229">
    <property type="entry name" value="sensory_box"/>
    <property type="match status" value="1"/>
</dbReference>
<evidence type="ECO:0000256" key="3">
    <source>
        <dbReference type="ARBA" id="ARBA00022991"/>
    </source>
</evidence>
<dbReference type="InterPro" id="IPR036890">
    <property type="entry name" value="HATPase_C_sf"/>
</dbReference>
<dbReference type="PROSITE" id="PS50113">
    <property type="entry name" value="PAC"/>
    <property type="match status" value="1"/>
</dbReference>
<dbReference type="Gene3D" id="3.30.450.20">
    <property type="entry name" value="PAS domain"/>
    <property type="match status" value="1"/>
</dbReference>
<feature type="domain" description="PAC" evidence="6">
    <location>
        <begin position="85"/>
        <end position="139"/>
    </location>
</feature>
<dbReference type="EMBL" id="JMQM01000001">
    <property type="protein sequence ID" value="KFB10776.1"/>
    <property type="molecule type" value="Genomic_DNA"/>
</dbReference>
<keyword evidence="2" id="KW-0288">FMN</keyword>
<dbReference type="Proteomes" id="UP000053675">
    <property type="component" value="Unassembled WGS sequence"/>
</dbReference>
<keyword evidence="8" id="KW-1185">Reference proteome</keyword>
<dbReference type="InterPro" id="IPR000700">
    <property type="entry name" value="PAS-assoc_C"/>
</dbReference>
<dbReference type="SUPFAM" id="SSF55874">
    <property type="entry name" value="ATPase domain of HSP90 chaperone/DNA topoisomerase II/histidine kinase"/>
    <property type="match status" value="1"/>
</dbReference>
<evidence type="ECO:0000256" key="1">
    <source>
        <dbReference type="ARBA" id="ARBA00022630"/>
    </source>
</evidence>